<evidence type="ECO:0000313" key="15">
    <source>
        <dbReference type="EMBL" id="ALC43145.1"/>
    </source>
</evidence>
<feature type="transmembrane region" description="Helical" evidence="13">
    <location>
        <begin position="260"/>
        <end position="280"/>
    </location>
</feature>
<keyword evidence="16" id="KW-1185">Reference proteome</keyword>
<comment type="catalytic activity">
    <reaction evidence="10">
        <text>Hydrolyzes the peptide bond -P2-(S-farnesyl or geranylgeranyl)C-P1'-P2'-P3'-COOH where P1' and P2' are amino acids with aliphatic sidechains and P3' is any C-terminal residue.</text>
        <dbReference type="EC" id="3.4.26.1"/>
    </reaction>
</comment>
<keyword evidence="7 13" id="KW-1133">Transmembrane helix</keyword>
<dbReference type="PANTHER" id="PTHR13046:SF0">
    <property type="entry name" value="CAAX PRENYL PROTEASE 2"/>
    <property type="match status" value="1"/>
</dbReference>
<feature type="transmembrane region" description="Helical" evidence="13">
    <location>
        <begin position="154"/>
        <end position="181"/>
    </location>
</feature>
<keyword evidence="6" id="KW-0256">Endoplasmic reticulum</keyword>
<comment type="similarity">
    <text evidence="2">Belongs to the peptidase U48 family.</text>
</comment>
<dbReference type="InterPro" id="IPR003675">
    <property type="entry name" value="Rce1/LyrA-like_dom"/>
</dbReference>
<feature type="transmembrane region" description="Helical" evidence="13">
    <location>
        <begin position="94"/>
        <end position="116"/>
    </location>
</feature>
<evidence type="ECO:0000313" key="16">
    <source>
        <dbReference type="Proteomes" id="UP000494163"/>
    </source>
</evidence>
<evidence type="ECO:0000256" key="6">
    <source>
        <dbReference type="ARBA" id="ARBA00022824"/>
    </source>
</evidence>
<sequence>MQNESEMALQMETLPQIPVLTSVSCSFALAVIYVGSLYVWSTKHNRDHPTTIKRRFASVSIVMLIAPLFVYFFSSPELLEREPFPKLLGFRWQGLWQAIVIPYLLTALLYLGPIFVNLQNESFSSYFALDYWRGSVTSIIWIRNHVMAPLSEEFVFRACMMPLILQSFSPMTAVFITPLFFGVAHLHHISERLALGVELSTALLIGLFQFTYTTLFGFYSAYLFARTGHCIAPLLVHAFCNHMGLPDVQDLWQQELWRRVLAICLYLAGLAGWIYLLPIATDPALYDNKLFWNV</sequence>
<dbReference type="Proteomes" id="UP000494163">
    <property type="component" value="Chromosome 3L"/>
</dbReference>
<dbReference type="OrthoDB" id="271604at2759"/>
<keyword evidence="8 13" id="KW-0472">Membrane</keyword>
<dbReference type="Pfam" id="PF02517">
    <property type="entry name" value="Rce1-like"/>
    <property type="match status" value="1"/>
</dbReference>
<dbReference type="GO" id="GO:0004222">
    <property type="term" value="F:metalloendopeptidase activity"/>
    <property type="evidence" value="ECO:0007669"/>
    <property type="project" value="InterPro"/>
</dbReference>
<dbReference type="GO" id="GO:0071586">
    <property type="term" value="P:CAAX-box protein processing"/>
    <property type="evidence" value="ECO:0007669"/>
    <property type="project" value="InterPro"/>
</dbReference>
<feature type="transmembrane region" description="Helical" evidence="13">
    <location>
        <begin position="20"/>
        <end position="40"/>
    </location>
</feature>
<dbReference type="AlphaFoldDB" id="A0A0M4EYC2"/>
<evidence type="ECO:0000256" key="7">
    <source>
        <dbReference type="ARBA" id="ARBA00022989"/>
    </source>
</evidence>
<evidence type="ECO:0000259" key="14">
    <source>
        <dbReference type="Pfam" id="PF02517"/>
    </source>
</evidence>
<evidence type="ECO:0000256" key="10">
    <source>
        <dbReference type="ARBA" id="ARBA00047280"/>
    </source>
</evidence>
<evidence type="ECO:0000256" key="12">
    <source>
        <dbReference type="ARBA" id="ARBA00049763"/>
    </source>
</evidence>
<comment type="subcellular location">
    <subcellularLocation>
        <location evidence="1">Endoplasmic reticulum membrane</location>
        <topology evidence="1">Multi-pass membrane protein</topology>
    </subcellularLocation>
</comment>
<organism evidence="15 16">
    <name type="scientific">Drosophila busckii</name>
    <name type="common">Fruit fly</name>
    <dbReference type="NCBI Taxonomy" id="30019"/>
    <lineage>
        <taxon>Eukaryota</taxon>
        <taxon>Metazoa</taxon>
        <taxon>Ecdysozoa</taxon>
        <taxon>Arthropoda</taxon>
        <taxon>Hexapoda</taxon>
        <taxon>Insecta</taxon>
        <taxon>Pterygota</taxon>
        <taxon>Neoptera</taxon>
        <taxon>Endopterygota</taxon>
        <taxon>Diptera</taxon>
        <taxon>Brachycera</taxon>
        <taxon>Muscomorpha</taxon>
        <taxon>Ephydroidea</taxon>
        <taxon>Drosophilidae</taxon>
        <taxon>Drosophila</taxon>
    </lineage>
</organism>
<dbReference type="EMBL" id="CP012525">
    <property type="protein sequence ID" value="ALC43145.1"/>
    <property type="molecule type" value="Genomic_DNA"/>
</dbReference>
<evidence type="ECO:0000256" key="5">
    <source>
        <dbReference type="ARBA" id="ARBA00022801"/>
    </source>
</evidence>
<keyword evidence="4 13" id="KW-0812">Transmembrane</keyword>
<evidence type="ECO:0000256" key="1">
    <source>
        <dbReference type="ARBA" id="ARBA00004477"/>
    </source>
</evidence>
<accession>A0A0M4EYC2</accession>
<evidence type="ECO:0000256" key="9">
    <source>
        <dbReference type="ARBA" id="ARBA00032607"/>
    </source>
</evidence>
<dbReference type="GO" id="GO:0005789">
    <property type="term" value="C:endoplasmic reticulum membrane"/>
    <property type="evidence" value="ECO:0007669"/>
    <property type="project" value="UniProtKB-SubCell"/>
</dbReference>
<evidence type="ECO:0000256" key="2">
    <source>
        <dbReference type="ARBA" id="ARBA00006897"/>
    </source>
</evidence>
<dbReference type="STRING" id="30019.A0A0M4EYC2"/>
<keyword evidence="5" id="KW-0378">Hydrolase</keyword>
<dbReference type="InterPro" id="IPR039731">
    <property type="entry name" value="Rce1"/>
</dbReference>
<protein>
    <recommendedName>
        <fullName evidence="12">CAAX prenyl protease 2</fullName>
        <ecNumber evidence="11">3.4.26.1</ecNumber>
    </recommendedName>
    <alternativeName>
        <fullName evidence="9">Farnesylated proteins-converting enzyme 2</fullName>
    </alternativeName>
</protein>
<dbReference type="EC" id="3.4.26.1" evidence="11"/>
<evidence type="ECO:0000256" key="13">
    <source>
        <dbReference type="SAM" id="Phobius"/>
    </source>
</evidence>
<evidence type="ECO:0000256" key="4">
    <source>
        <dbReference type="ARBA" id="ARBA00022692"/>
    </source>
</evidence>
<feature type="transmembrane region" description="Helical" evidence="13">
    <location>
        <begin position="56"/>
        <end position="74"/>
    </location>
</feature>
<name>A0A0M4EYC2_DROBS</name>
<proteinExistence type="inferred from homology"/>
<keyword evidence="3" id="KW-0645">Protease</keyword>
<evidence type="ECO:0000256" key="8">
    <source>
        <dbReference type="ARBA" id="ARBA00023136"/>
    </source>
</evidence>
<feature type="domain" description="CAAX prenyl protease 2/Lysostaphin resistance protein A-like" evidence="14">
    <location>
        <begin position="139"/>
        <end position="243"/>
    </location>
</feature>
<gene>
    <name evidence="15" type="ORF">Dbus_chr3Lg311</name>
</gene>
<dbReference type="PANTHER" id="PTHR13046">
    <property type="entry name" value="PROTEASE U48 CAAX PRENYL PROTEASE RCE1"/>
    <property type="match status" value="1"/>
</dbReference>
<evidence type="ECO:0000256" key="3">
    <source>
        <dbReference type="ARBA" id="ARBA00022670"/>
    </source>
</evidence>
<evidence type="ECO:0000256" key="11">
    <source>
        <dbReference type="ARBA" id="ARBA00049729"/>
    </source>
</evidence>
<reference evidence="15 16" key="1">
    <citation type="submission" date="2015-08" db="EMBL/GenBank/DDBJ databases">
        <title>Ancestral chromatin configuration constrains chromatin evolution on differentiating sex chromosomes in Drosophila.</title>
        <authorList>
            <person name="Zhou Q."/>
            <person name="Bachtrog D."/>
        </authorList>
    </citation>
    <scope>NUCLEOTIDE SEQUENCE [LARGE SCALE GENOMIC DNA]</scope>
    <source>
        <tissue evidence="15">Whole larvae</tissue>
    </source>
</reference>
<feature type="transmembrane region" description="Helical" evidence="13">
    <location>
        <begin position="193"/>
        <end position="212"/>
    </location>
</feature>
<dbReference type="OMA" id="HSFCNWC"/>